<proteinExistence type="predicted"/>
<evidence type="ECO:0000313" key="1">
    <source>
        <dbReference type="EMBL" id="CAL0312652.1"/>
    </source>
</evidence>
<keyword evidence="2" id="KW-1185">Reference proteome</keyword>
<accession>A0AAV1WU16</accession>
<comment type="caution">
    <text evidence="1">The sequence shown here is derived from an EMBL/GenBank/DDBJ whole genome shotgun (WGS) entry which is preliminary data.</text>
</comment>
<dbReference type="EMBL" id="CAXHTB010000009">
    <property type="protein sequence ID" value="CAL0312652.1"/>
    <property type="molecule type" value="Genomic_DNA"/>
</dbReference>
<name>A0AAV1WU16_LUPLU</name>
<dbReference type="AlphaFoldDB" id="A0AAV1WU16"/>
<evidence type="ECO:0000313" key="2">
    <source>
        <dbReference type="Proteomes" id="UP001497480"/>
    </source>
</evidence>
<dbReference type="Proteomes" id="UP001497480">
    <property type="component" value="Unassembled WGS sequence"/>
</dbReference>
<protein>
    <submittedName>
        <fullName evidence="1">Uncharacterized protein</fullName>
    </submittedName>
</protein>
<gene>
    <name evidence="1" type="ORF">LLUT_LOCUS13712</name>
</gene>
<sequence length="68" mass="7928">MPNPMFCTQKEILLQILLDTSHNVVVNKEHLLREVEADRNLQEFGIMIVFDAVHADSSEVWNKYTLGW</sequence>
<organism evidence="1 2">
    <name type="scientific">Lupinus luteus</name>
    <name type="common">European yellow lupine</name>
    <dbReference type="NCBI Taxonomy" id="3873"/>
    <lineage>
        <taxon>Eukaryota</taxon>
        <taxon>Viridiplantae</taxon>
        <taxon>Streptophyta</taxon>
        <taxon>Embryophyta</taxon>
        <taxon>Tracheophyta</taxon>
        <taxon>Spermatophyta</taxon>
        <taxon>Magnoliopsida</taxon>
        <taxon>eudicotyledons</taxon>
        <taxon>Gunneridae</taxon>
        <taxon>Pentapetalae</taxon>
        <taxon>rosids</taxon>
        <taxon>fabids</taxon>
        <taxon>Fabales</taxon>
        <taxon>Fabaceae</taxon>
        <taxon>Papilionoideae</taxon>
        <taxon>50 kb inversion clade</taxon>
        <taxon>genistoids sensu lato</taxon>
        <taxon>core genistoids</taxon>
        <taxon>Genisteae</taxon>
        <taxon>Lupinus</taxon>
    </lineage>
</organism>
<reference evidence="1 2" key="1">
    <citation type="submission" date="2024-03" db="EMBL/GenBank/DDBJ databases">
        <authorList>
            <person name="Martinez-Hernandez J."/>
        </authorList>
    </citation>
    <scope>NUCLEOTIDE SEQUENCE [LARGE SCALE GENOMIC DNA]</scope>
</reference>